<dbReference type="Proteomes" id="UP000049979">
    <property type="component" value="Unassembled WGS sequence"/>
</dbReference>
<keyword evidence="5" id="KW-1185">Reference proteome</keyword>
<dbReference type="SUPFAM" id="SSF46689">
    <property type="entry name" value="Homeodomain-like"/>
    <property type="match status" value="1"/>
</dbReference>
<dbReference type="OrthoDB" id="9792148at2"/>
<protein>
    <submittedName>
        <fullName evidence="4">CdaR family transcriptional regulator</fullName>
    </submittedName>
</protein>
<dbReference type="RefSeq" id="WP_055068474.1">
    <property type="nucleotide sequence ID" value="NZ_CP173697.1"/>
</dbReference>
<dbReference type="InterPro" id="IPR042070">
    <property type="entry name" value="PucR_C-HTH_sf"/>
</dbReference>
<comment type="similarity">
    <text evidence="1">Belongs to the CdaR family.</text>
</comment>
<organism evidence="4 5">
    <name type="scientific">Roseburia faecis</name>
    <dbReference type="NCBI Taxonomy" id="301302"/>
    <lineage>
        <taxon>Bacteria</taxon>
        <taxon>Bacillati</taxon>
        <taxon>Bacillota</taxon>
        <taxon>Clostridia</taxon>
        <taxon>Lachnospirales</taxon>
        <taxon>Lachnospiraceae</taxon>
        <taxon>Roseburia</taxon>
    </lineage>
</organism>
<proteinExistence type="inferred from homology"/>
<dbReference type="AlphaFoldDB" id="A0A0M6WV66"/>
<evidence type="ECO:0000259" key="2">
    <source>
        <dbReference type="Pfam" id="PF13556"/>
    </source>
</evidence>
<reference evidence="5" key="1">
    <citation type="submission" date="2015-05" db="EMBL/GenBank/DDBJ databases">
        <authorList>
            <consortium name="Pathogen Informatics"/>
        </authorList>
    </citation>
    <scope>NUCLEOTIDE SEQUENCE [LARGE SCALE GENOMIC DNA]</scope>
    <source>
        <strain evidence="5">M72</strain>
    </source>
</reference>
<evidence type="ECO:0000256" key="1">
    <source>
        <dbReference type="ARBA" id="ARBA00006754"/>
    </source>
</evidence>
<evidence type="ECO:0000313" key="4">
    <source>
        <dbReference type="EMBL" id="CRL41495.1"/>
    </source>
</evidence>
<dbReference type="Pfam" id="PF17853">
    <property type="entry name" value="GGDEF_2"/>
    <property type="match status" value="1"/>
</dbReference>
<dbReference type="PANTHER" id="PTHR33744:SF15">
    <property type="entry name" value="CARBOHYDRATE DIACID REGULATOR"/>
    <property type="match status" value="1"/>
</dbReference>
<dbReference type="EMBL" id="CVRR01000048">
    <property type="protein sequence ID" value="CRL41495.1"/>
    <property type="molecule type" value="Genomic_DNA"/>
</dbReference>
<feature type="domain" description="CdaR GGDEF-like" evidence="3">
    <location>
        <begin position="142"/>
        <end position="247"/>
    </location>
</feature>
<accession>A0A0M6WV66</accession>
<dbReference type="InterPro" id="IPR051448">
    <property type="entry name" value="CdaR-like_regulators"/>
</dbReference>
<dbReference type="InterPro" id="IPR041522">
    <property type="entry name" value="CdaR_GGDEF"/>
</dbReference>
<dbReference type="STRING" id="301302.ERS852420_01314"/>
<dbReference type="Pfam" id="PF13556">
    <property type="entry name" value="HTH_30"/>
    <property type="match status" value="1"/>
</dbReference>
<name>A0A0M6WV66_9FIRM</name>
<dbReference type="Gene3D" id="1.10.10.2840">
    <property type="entry name" value="PucR C-terminal helix-turn-helix domain"/>
    <property type="match status" value="1"/>
</dbReference>
<evidence type="ECO:0000313" key="5">
    <source>
        <dbReference type="Proteomes" id="UP000049979"/>
    </source>
</evidence>
<evidence type="ECO:0000259" key="3">
    <source>
        <dbReference type="Pfam" id="PF17853"/>
    </source>
</evidence>
<dbReference type="PANTHER" id="PTHR33744">
    <property type="entry name" value="CARBOHYDRATE DIACID REGULATOR"/>
    <property type="match status" value="1"/>
</dbReference>
<dbReference type="InterPro" id="IPR025736">
    <property type="entry name" value="PucR_C-HTH_dom"/>
</dbReference>
<sequence length="364" mass="41829">MLSNQKLQNSLNEIKEISHMDTALFTAKGKLVAHTEEMPLPEALEQQVVVDFAESLAEKQTYQDYHLYKVMVEGETEYILVCLVKEESFLVCAQMAVCQIRNLVMSFAEQFDRNNFMQNIILGNMLIVDIYGKAKKHHIQEVPRVVFVIDTGSKNNDMAMELVKNLADIRSKDFVTCVDQHSIVLIKDVSHIKEEEMEERLSKIAGSLADNLHMEAMIRVRVGYGNVVTQLPEIAESYQEARMALEVGRVFYAKYDTISYGKLGIGRLIYQLPMSLCNMFIKEVFGEKIPDILDDEEAMSTINKFFENNLNISETARQLYVHRNTLVYRLERIEKAIGLDIRTFDDAMTFRIAVMVIAHMKDQM</sequence>
<feature type="domain" description="PucR C-terminal helix-turn-helix" evidence="2">
    <location>
        <begin position="300"/>
        <end position="355"/>
    </location>
</feature>
<dbReference type="InterPro" id="IPR009057">
    <property type="entry name" value="Homeodomain-like_sf"/>
</dbReference>
<gene>
    <name evidence="4" type="ORF">M72_12541</name>
</gene>